<dbReference type="AlphaFoldDB" id="A0A7J6TAQ7"/>
<accession>A0A7J6TAQ7</accession>
<feature type="transmembrane region" description="Helical" evidence="1">
    <location>
        <begin position="64"/>
        <end position="86"/>
    </location>
</feature>
<protein>
    <submittedName>
        <fullName evidence="2">Suppressor of the cold-sensitive snRNP bioproteinsis mutant brr1-1</fullName>
    </submittedName>
</protein>
<gene>
    <name evidence="2" type="primary">SUB2_24</name>
    <name evidence="2" type="ORF">FOZ62_015253</name>
</gene>
<name>A0A7J6TAQ7_PEROL</name>
<feature type="non-terminal residue" evidence="2">
    <location>
        <position position="1"/>
    </location>
</feature>
<comment type="caution">
    <text evidence="2">The sequence shown here is derived from an EMBL/GenBank/DDBJ whole genome shotgun (WGS) entry which is preliminary data.</text>
</comment>
<keyword evidence="1" id="KW-0472">Membrane</keyword>
<feature type="transmembrane region" description="Helical" evidence="1">
    <location>
        <begin position="12"/>
        <end position="31"/>
    </location>
</feature>
<keyword evidence="1" id="KW-0812">Transmembrane</keyword>
<dbReference type="EMBL" id="JABANM010008586">
    <property type="protein sequence ID" value="KAF4742359.1"/>
    <property type="molecule type" value="Genomic_DNA"/>
</dbReference>
<evidence type="ECO:0000256" key="1">
    <source>
        <dbReference type="SAM" id="Phobius"/>
    </source>
</evidence>
<evidence type="ECO:0000313" key="3">
    <source>
        <dbReference type="Proteomes" id="UP000574390"/>
    </source>
</evidence>
<reference evidence="2 3" key="1">
    <citation type="submission" date="2020-04" db="EMBL/GenBank/DDBJ databases">
        <title>Perkinsus olseni comparative genomics.</title>
        <authorList>
            <person name="Bogema D.R."/>
        </authorList>
    </citation>
    <scope>NUCLEOTIDE SEQUENCE [LARGE SCALE GENOMIC DNA]</scope>
    <source>
        <strain evidence="2">ATCC PRA-205</strain>
    </source>
</reference>
<evidence type="ECO:0000313" key="2">
    <source>
        <dbReference type="EMBL" id="KAF4742359.1"/>
    </source>
</evidence>
<feature type="non-terminal residue" evidence="2">
    <location>
        <position position="192"/>
    </location>
</feature>
<proteinExistence type="predicted"/>
<keyword evidence="1" id="KW-1133">Transmembrane helix</keyword>
<dbReference type="Proteomes" id="UP000574390">
    <property type="component" value="Unassembled WGS sequence"/>
</dbReference>
<organism evidence="2 3">
    <name type="scientific">Perkinsus olseni</name>
    <name type="common">Perkinsus atlanticus</name>
    <dbReference type="NCBI Taxonomy" id="32597"/>
    <lineage>
        <taxon>Eukaryota</taxon>
        <taxon>Sar</taxon>
        <taxon>Alveolata</taxon>
        <taxon>Perkinsozoa</taxon>
        <taxon>Perkinsea</taxon>
        <taxon>Perkinsida</taxon>
        <taxon>Perkinsidae</taxon>
        <taxon>Perkinsus</taxon>
    </lineage>
</organism>
<sequence>ERATALRVQSELGNAVWALGWATGAIVRLVWLEVSEAATCPSSLDRRKRATALRVNEPSSSPYWAFKFFILVIMLLLVILDLAHLIPSRAEIADDRTIVSLSRISSSSRSLATSISPMVDVRSVPLMLATRLDCGRRLSPSERKVVDCLSNKPAVDTMLTLGVQVIDTGSILCNATRQEMCQYLSFDAETLE</sequence>